<dbReference type="FunFam" id="3.90.1530.30:FF:000001">
    <property type="entry name" value="Chromosome partitioning protein ParB"/>
    <property type="match status" value="1"/>
</dbReference>
<dbReference type="InterPro" id="IPR003115">
    <property type="entry name" value="ParB_N"/>
</dbReference>
<dbReference type="InterPro" id="IPR004437">
    <property type="entry name" value="ParB/RepB/Spo0J"/>
</dbReference>
<keyword evidence="8" id="KW-1185">Reference proteome</keyword>
<name>A0A975YKS2_9PROT</name>
<dbReference type="PANTHER" id="PTHR33375:SF1">
    <property type="entry name" value="CHROMOSOME-PARTITIONING PROTEIN PARB-RELATED"/>
    <property type="match status" value="1"/>
</dbReference>
<dbReference type="InterPro" id="IPR057240">
    <property type="entry name" value="ParB_dimer_C"/>
</dbReference>
<evidence type="ECO:0000313" key="8">
    <source>
        <dbReference type="Proteomes" id="UP000694001"/>
    </source>
</evidence>
<evidence type="ECO:0000256" key="5">
    <source>
        <dbReference type="SAM" id="MobiDB-lite"/>
    </source>
</evidence>
<keyword evidence="2" id="KW-0159">Chromosome partition</keyword>
<dbReference type="InterPro" id="IPR041468">
    <property type="entry name" value="HTH_ParB/Spo0J"/>
</dbReference>
<feature type="compositionally biased region" description="Low complexity" evidence="5">
    <location>
        <begin position="23"/>
        <end position="36"/>
    </location>
</feature>
<evidence type="ECO:0000259" key="6">
    <source>
        <dbReference type="SMART" id="SM00470"/>
    </source>
</evidence>
<dbReference type="InterPro" id="IPR050336">
    <property type="entry name" value="Chromosome_partition/occlusion"/>
</dbReference>
<evidence type="ECO:0000256" key="4">
    <source>
        <dbReference type="ARBA" id="ARBA00025472"/>
    </source>
</evidence>
<dbReference type="SMART" id="SM00470">
    <property type="entry name" value="ParB"/>
    <property type="match status" value="1"/>
</dbReference>
<evidence type="ECO:0000313" key="7">
    <source>
        <dbReference type="EMBL" id="QXM26079.1"/>
    </source>
</evidence>
<dbReference type="Pfam" id="PF02195">
    <property type="entry name" value="ParB_N"/>
    <property type="match status" value="1"/>
</dbReference>
<dbReference type="GO" id="GO:0005694">
    <property type="term" value="C:chromosome"/>
    <property type="evidence" value="ECO:0007669"/>
    <property type="project" value="TreeGrafter"/>
</dbReference>
<gene>
    <name evidence="7" type="ORF">KO353_07820</name>
</gene>
<dbReference type="KEGG" id="elio:KO353_07820"/>
<dbReference type="AlphaFoldDB" id="A0A975YKS2"/>
<keyword evidence="3" id="KW-0238">DNA-binding</keyword>
<feature type="domain" description="ParB-like N-terminal" evidence="6">
    <location>
        <begin position="47"/>
        <end position="139"/>
    </location>
</feature>
<feature type="region of interest" description="Disordered" evidence="5">
    <location>
        <begin position="23"/>
        <end position="44"/>
    </location>
</feature>
<evidence type="ECO:0000256" key="3">
    <source>
        <dbReference type="ARBA" id="ARBA00023125"/>
    </source>
</evidence>
<dbReference type="Pfam" id="PF23552">
    <property type="entry name" value="ParB_C"/>
    <property type="match status" value="1"/>
</dbReference>
<dbReference type="Pfam" id="PF17762">
    <property type="entry name" value="HTH_ParB"/>
    <property type="match status" value="1"/>
</dbReference>
<comment type="similarity">
    <text evidence="1">Belongs to the ParB family.</text>
</comment>
<dbReference type="FunFam" id="1.10.10.2830:FF:000001">
    <property type="entry name" value="Chromosome partitioning protein ParB"/>
    <property type="match status" value="1"/>
</dbReference>
<evidence type="ECO:0000256" key="1">
    <source>
        <dbReference type="ARBA" id="ARBA00006295"/>
    </source>
</evidence>
<dbReference type="GO" id="GO:0007059">
    <property type="term" value="P:chromosome segregation"/>
    <property type="evidence" value="ECO:0007669"/>
    <property type="project" value="UniProtKB-KW"/>
</dbReference>
<evidence type="ECO:0000256" key="2">
    <source>
        <dbReference type="ARBA" id="ARBA00022829"/>
    </source>
</evidence>
<dbReference type="Proteomes" id="UP000694001">
    <property type="component" value="Chromosome"/>
</dbReference>
<sequence>MNPGRETTPKRLGRGLSALFGEAAAPATPAASAPPAGEGGTAMAAAQTVPIAALEPSPFQPRAAIDRERLDELVASIAANGVLQPLLVRPHPTLPGRYQIIAGERRWRAAQAVPLHEVPVLVRDLDDRTAAAASLVENLQRADLNPMEEAEGYRRLAETEGLDHAEIGRLIGRSRSHVANTLRLLNLPLVVQTHLREGRLTAGHARALLAARDPGMLADRVIREGLSVRQTEALAQQRALADRPRRRVSADPADPNTEALARDLSETLGLRVTIRFDGRRGEVRIAYDDLDQLDGLVALLQRAGG</sequence>
<dbReference type="NCBIfam" id="TIGR00180">
    <property type="entry name" value="parB_part"/>
    <property type="match status" value="1"/>
</dbReference>
<dbReference type="GO" id="GO:0003677">
    <property type="term" value="F:DNA binding"/>
    <property type="evidence" value="ECO:0007669"/>
    <property type="project" value="UniProtKB-KW"/>
</dbReference>
<organism evidence="7 8">
    <name type="scientific">Elioraea tepida</name>
    <dbReference type="NCBI Taxonomy" id="2843330"/>
    <lineage>
        <taxon>Bacteria</taxon>
        <taxon>Pseudomonadati</taxon>
        <taxon>Pseudomonadota</taxon>
        <taxon>Alphaproteobacteria</taxon>
        <taxon>Acetobacterales</taxon>
        <taxon>Elioraeaceae</taxon>
        <taxon>Elioraea</taxon>
    </lineage>
</organism>
<accession>A0A975YKS2</accession>
<comment type="function">
    <text evidence="4">Involved in chromosome partition. Localize to both poles of the predivisional cell following completion of DNA replication. Binds to the DNA origin of replication.</text>
</comment>
<dbReference type="CDD" id="cd16393">
    <property type="entry name" value="SPO0J_N"/>
    <property type="match status" value="1"/>
</dbReference>
<reference evidence="7" key="1">
    <citation type="submission" date="2021-06" db="EMBL/GenBank/DDBJ databases">
        <title>Elioraea tepida, sp. nov., a moderately thermophilic aerobic anoxygenic phototrophic bacterium isolated from an alkaline siliceous hot spring mat community in Yellowstone National Park, WY, USA.</title>
        <authorList>
            <person name="Saini M.K."/>
            <person name="Yoshida S."/>
            <person name="Sebastian A."/>
            <person name="Hirose S."/>
            <person name="Hara E."/>
            <person name="Tamaki H."/>
            <person name="Soulier N.T."/>
            <person name="Albert I."/>
            <person name="Hanada S."/>
            <person name="Bryant D.A."/>
            <person name="Tank M."/>
        </authorList>
    </citation>
    <scope>NUCLEOTIDE SEQUENCE</scope>
    <source>
        <strain evidence="7">MS-P2</strain>
    </source>
</reference>
<protein>
    <submittedName>
        <fullName evidence="7">ParB/RepB/Spo0J family partition protein</fullName>
    </submittedName>
</protein>
<dbReference type="RefSeq" id="WP_218287130.1">
    <property type="nucleotide sequence ID" value="NZ_CP076448.1"/>
</dbReference>
<dbReference type="EMBL" id="CP076448">
    <property type="protein sequence ID" value="QXM26079.1"/>
    <property type="molecule type" value="Genomic_DNA"/>
</dbReference>
<proteinExistence type="inferred from homology"/>
<dbReference type="PANTHER" id="PTHR33375">
    <property type="entry name" value="CHROMOSOME-PARTITIONING PROTEIN PARB-RELATED"/>
    <property type="match status" value="1"/>
</dbReference>